<keyword evidence="2" id="KW-1133">Transmembrane helix</keyword>
<feature type="compositionally biased region" description="Polar residues" evidence="1">
    <location>
        <begin position="191"/>
        <end position="200"/>
    </location>
</feature>
<accession>A0A7Y9LVV2</accession>
<feature type="region of interest" description="Disordered" evidence="1">
    <location>
        <begin position="186"/>
        <end position="206"/>
    </location>
</feature>
<dbReference type="Proteomes" id="UP000521748">
    <property type="component" value="Unassembled WGS sequence"/>
</dbReference>
<protein>
    <submittedName>
        <fullName evidence="4">Uncharacterized protein (DUF58 family)</fullName>
    </submittedName>
</protein>
<keyword evidence="5" id="KW-1185">Reference proteome</keyword>
<keyword evidence="2" id="KW-0812">Transmembrane</keyword>
<evidence type="ECO:0000256" key="2">
    <source>
        <dbReference type="SAM" id="Phobius"/>
    </source>
</evidence>
<proteinExistence type="predicted"/>
<evidence type="ECO:0000259" key="3">
    <source>
        <dbReference type="Pfam" id="PF01882"/>
    </source>
</evidence>
<dbReference type="EMBL" id="JACBYQ010000002">
    <property type="protein sequence ID" value="NYE96563.1"/>
    <property type="molecule type" value="Genomic_DNA"/>
</dbReference>
<sequence length="456" mass="49309">MEASRAKFLSTRGWGLIGGGLFCIVLAQIMGRKDLLTLGLFLFLLPLLAALGLRFIAPKFTVYREFEPAVVEAGSTTAVDLAIASPAKLGAKVRMRETLPGRFGRSPEFSYPGRVQNTADVGQRSSRYQYHLRSANRGQFVIGPVSAELGDAFGLSHHLRSLPGTDVLTVTPQAVELPINVLSGARGSDGMTATRQQANPSDDDVMTREYRHGDPMRRVHWPATARHGELMVRQEESVTTPEATILLDQRASSFGQAEGSAHRGWEEEHPELRSTAGFEWTVVAAISICTHLIERNFDLRMLDVLGHPGLASSRSAPEPMVEEYAGTAGLASIAESLAALELQESGTEEAFNDRLLDRLSLNRQRGPIIALLGQLSPDQARTLAPAIEGATAGCAIIVSAHPEGVDEAGAILRQAGWRVVQVDEHSSLAGAWSSFDTRPVEDLAGYYSDAQPGRRP</sequence>
<name>A0A7Y9LVV2_9MICC</name>
<dbReference type="InterPro" id="IPR002881">
    <property type="entry name" value="DUF58"/>
</dbReference>
<reference evidence="4 5" key="1">
    <citation type="submission" date="2020-07" db="EMBL/GenBank/DDBJ databases">
        <title>Sequencing the genomes of 1000 actinobacteria strains.</title>
        <authorList>
            <person name="Klenk H.-P."/>
        </authorList>
    </citation>
    <scope>NUCLEOTIDE SEQUENCE [LARGE SCALE GENOMIC DNA]</scope>
    <source>
        <strain evidence="4 5">DSM 102047</strain>
    </source>
</reference>
<dbReference type="PANTHER" id="PTHR34351:SF1">
    <property type="entry name" value="SLR1927 PROTEIN"/>
    <property type="match status" value="1"/>
</dbReference>
<gene>
    <name evidence="4" type="ORF">FHU41_002813</name>
</gene>
<feature type="transmembrane region" description="Helical" evidence="2">
    <location>
        <begin position="36"/>
        <end position="57"/>
    </location>
</feature>
<dbReference type="RefSeq" id="WP_179390204.1">
    <property type="nucleotide sequence ID" value="NZ_JACBYQ010000002.1"/>
</dbReference>
<feature type="domain" description="DUF58" evidence="3">
    <location>
        <begin position="207"/>
        <end position="254"/>
    </location>
</feature>
<dbReference type="PANTHER" id="PTHR34351">
    <property type="entry name" value="SLR1927 PROTEIN-RELATED"/>
    <property type="match status" value="1"/>
</dbReference>
<feature type="transmembrane region" description="Helical" evidence="2">
    <location>
        <begin position="12"/>
        <end position="30"/>
    </location>
</feature>
<evidence type="ECO:0000256" key="1">
    <source>
        <dbReference type="SAM" id="MobiDB-lite"/>
    </source>
</evidence>
<comment type="caution">
    <text evidence="4">The sequence shown here is derived from an EMBL/GenBank/DDBJ whole genome shotgun (WGS) entry which is preliminary data.</text>
</comment>
<dbReference type="AlphaFoldDB" id="A0A7Y9LVV2"/>
<organism evidence="4 5">
    <name type="scientific">Psychromicrobium silvestre</name>
    <dbReference type="NCBI Taxonomy" id="1645614"/>
    <lineage>
        <taxon>Bacteria</taxon>
        <taxon>Bacillati</taxon>
        <taxon>Actinomycetota</taxon>
        <taxon>Actinomycetes</taxon>
        <taxon>Micrococcales</taxon>
        <taxon>Micrococcaceae</taxon>
        <taxon>Psychromicrobium</taxon>
    </lineage>
</organism>
<evidence type="ECO:0000313" key="4">
    <source>
        <dbReference type="EMBL" id="NYE96563.1"/>
    </source>
</evidence>
<keyword evidence="2" id="KW-0472">Membrane</keyword>
<dbReference type="Pfam" id="PF01882">
    <property type="entry name" value="DUF58"/>
    <property type="match status" value="1"/>
</dbReference>
<evidence type="ECO:0000313" key="5">
    <source>
        <dbReference type="Proteomes" id="UP000521748"/>
    </source>
</evidence>